<dbReference type="Proteomes" id="UP000054217">
    <property type="component" value="Unassembled WGS sequence"/>
</dbReference>
<evidence type="ECO:0000313" key="3">
    <source>
        <dbReference type="Proteomes" id="UP000054217"/>
    </source>
</evidence>
<sequence length="79" mass="8775">MSLFDDDNGNDNFCLQMETSSNASVKEQLTIRHSEDDGNECNTTAGITPEHEPPHASVSTTSTHRKQCNKDDEPWPIAK</sequence>
<gene>
    <name evidence="2" type="ORF">M404DRAFT_33309</name>
</gene>
<dbReference type="HOGENOM" id="CLU_2606950_0_0_1"/>
<dbReference type="InParanoid" id="A0A0C3JFN3"/>
<name>A0A0C3JFN3_PISTI</name>
<organism evidence="2 3">
    <name type="scientific">Pisolithus tinctorius Marx 270</name>
    <dbReference type="NCBI Taxonomy" id="870435"/>
    <lineage>
        <taxon>Eukaryota</taxon>
        <taxon>Fungi</taxon>
        <taxon>Dikarya</taxon>
        <taxon>Basidiomycota</taxon>
        <taxon>Agaricomycotina</taxon>
        <taxon>Agaricomycetes</taxon>
        <taxon>Agaricomycetidae</taxon>
        <taxon>Boletales</taxon>
        <taxon>Sclerodermatineae</taxon>
        <taxon>Pisolithaceae</taxon>
        <taxon>Pisolithus</taxon>
    </lineage>
</organism>
<dbReference type="EMBL" id="KN832047">
    <property type="protein sequence ID" value="KIN96421.1"/>
    <property type="molecule type" value="Genomic_DNA"/>
</dbReference>
<accession>A0A0C3JFN3</accession>
<feature type="region of interest" description="Disordered" evidence="1">
    <location>
        <begin position="32"/>
        <end position="79"/>
    </location>
</feature>
<reference evidence="3" key="2">
    <citation type="submission" date="2015-01" db="EMBL/GenBank/DDBJ databases">
        <title>Evolutionary Origins and Diversification of the Mycorrhizal Mutualists.</title>
        <authorList>
            <consortium name="DOE Joint Genome Institute"/>
            <consortium name="Mycorrhizal Genomics Consortium"/>
            <person name="Kohler A."/>
            <person name="Kuo A."/>
            <person name="Nagy L.G."/>
            <person name="Floudas D."/>
            <person name="Copeland A."/>
            <person name="Barry K.W."/>
            <person name="Cichocki N."/>
            <person name="Veneault-Fourrey C."/>
            <person name="LaButti K."/>
            <person name="Lindquist E.A."/>
            <person name="Lipzen A."/>
            <person name="Lundell T."/>
            <person name="Morin E."/>
            <person name="Murat C."/>
            <person name="Riley R."/>
            <person name="Ohm R."/>
            <person name="Sun H."/>
            <person name="Tunlid A."/>
            <person name="Henrissat B."/>
            <person name="Grigoriev I.V."/>
            <person name="Hibbett D.S."/>
            <person name="Martin F."/>
        </authorList>
    </citation>
    <scope>NUCLEOTIDE SEQUENCE [LARGE SCALE GENOMIC DNA]</scope>
    <source>
        <strain evidence="3">Marx 270</strain>
    </source>
</reference>
<proteinExistence type="predicted"/>
<keyword evidence="3" id="KW-1185">Reference proteome</keyword>
<dbReference type="AlphaFoldDB" id="A0A0C3JFN3"/>
<protein>
    <submittedName>
        <fullName evidence="2">Uncharacterized protein</fullName>
    </submittedName>
</protein>
<evidence type="ECO:0000313" key="2">
    <source>
        <dbReference type="EMBL" id="KIN96421.1"/>
    </source>
</evidence>
<reference evidence="2 3" key="1">
    <citation type="submission" date="2014-04" db="EMBL/GenBank/DDBJ databases">
        <authorList>
            <consortium name="DOE Joint Genome Institute"/>
            <person name="Kuo A."/>
            <person name="Kohler A."/>
            <person name="Costa M.D."/>
            <person name="Nagy L.G."/>
            <person name="Floudas D."/>
            <person name="Copeland A."/>
            <person name="Barry K.W."/>
            <person name="Cichocki N."/>
            <person name="Veneault-Fourrey C."/>
            <person name="LaButti K."/>
            <person name="Lindquist E.A."/>
            <person name="Lipzen A."/>
            <person name="Lundell T."/>
            <person name="Morin E."/>
            <person name="Murat C."/>
            <person name="Sun H."/>
            <person name="Tunlid A."/>
            <person name="Henrissat B."/>
            <person name="Grigoriev I.V."/>
            <person name="Hibbett D.S."/>
            <person name="Martin F."/>
            <person name="Nordberg H.P."/>
            <person name="Cantor M.N."/>
            <person name="Hua S.X."/>
        </authorList>
    </citation>
    <scope>NUCLEOTIDE SEQUENCE [LARGE SCALE GENOMIC DNA]</scope>
    <source>
        <strain evidence="2 3">Marx 270</strain>
    </source>
</reference>
<evidence type="ECO:0000256" key="1">
    <source>
        <dbReference type="SAM" id="MobiDB-lite"/>
    </source>
</evidence>